<proteinExistence type="predicted"/>
<accession>A0A0M3ICU1</accession>
<sequence>MSAKLVEGSRGTVISVNAPKHSACENVLKEVAVKCFQGYLHDEPIRFIAATDYHIEGKIEECDGRLAMWECGVNYMYGTFVFSVVCRDAVTISLPIYSGYNASTLQYFIMLVALCSFTILFSYILTVHLREIAEQIRDATD</sequence>
<keyword evidence="1" id="KW-0472">Membrane</keyword>
<keyword evidence="1" id="KW-1133">Transmembrane helix</keyword>
<organism evidence="2 3">
    <name type="scientific">Ascaris lumbricoides</name>
    <name type="common">Giant roundworm</name>
    <dbReference type="NCBI Taxonomy" id="6252"/>
    <lineage>
        <taxon>Eukaryota</taxon>
        <taxon>Metazoa</taxon>
        <taxon>Ecdysozoa</taxon>
        <taxon>Nematoda</taxon>
        <taxon>Chromadorea</taxon>
        <taxon>Rhabditida</taxon>
        <taxon>Spirurina</taxon>
        <taxon>Ascaridomorpha</taxon>
        <taxon>Ascaridoidea</taxon>
        <taxon>Ascarididae</taxon>
        <taxon>Ascaris</taxon>
    </lineage>
</organism>
<evidence type="ECO:0000313" key="3">
    <source>
        <dbReference type="WBParaSite" id="ALUE_0001574201-mRNA-1"/>
    </source>
</evidence>
<name>A0A0M3ICU1_ASCLU</name>
<reference evidence="3" key="1">
    <citation type="submission" date="2017-02" db="UniProtKB">
        <authorList>
            <consortium name="WormBaseParasite"/>
        </authorList>
    </citation>
    <scope>IDENTIFICATION</scope>
</reference>
<feature type="transmembrane region" description="Helical" evidence="1">
    <location>
        <begin position="75"/>
        <end position="98"/>
    </location>
</feature>
<dbReference type="Proteomes" id="UP000036681">
    <property type="component" value="Unplaced"/>
</dbReference>
<feature type="transmembrane region" description="Helical" evidence="1">
    <location>
        <begin position="104"/>
        <end position="127"/>
    </location>
</feature>
<evidence type="ECO:0000256" key="1">
    <source>
        <dbReference type="SAM" id="Phobius"/>
    </source>
</evidence>
<evidence type="ECO:0000313" key="2">
    <source>
        <dbReference type="Proteomes" id="UP000036681"/>
    </source>
</evidence>
<keyword evidence="2" id="KW-1185">Reference proteome</keyword>
<protein>
    <submittedName>
        <fullName evidence="3">Histidine kinase</fullName>
    </submittedName>
</protein>
<keyword evidence="1" id="KW-0812">Transmembrane</keyword>
<dbReference type="WBParaSite" id="ALUE_0001574201-mRNA-1">
    <property type="protein sequence ID" value="ALUE_0001574201-mRNA-1"/>
    <property type="gene ID" value="ALUE_0001574201"/>
</dbReference>
<dbReference type="AlphaFoldDB" id="A0A0M3ICU1"/>